<evidence type="ECO:0008006" key="3">
    <source>
        <dbReference type="Google" id="ProtNLM"/>
    </source>
</evidence>
<reference evidence="1" key="1">
    <citation type="submission" date="2023-06" db="EMBL/GenBank/DDBJ databases">
        <authorList>
            <consortium name="Lawrence Berkeley National Laboratory"/>
            <person name="Ahrendt S."/>
            <person name="Sahu N."/>
            <person name="Indic B."/>
            <person name="Wong-Bajracharya J."/>
            <person name="Merenyi Z."/>
            <person name="Ke H.-M."/>
            <person name="Monk M."/>
            <person name="Kocsube S."/>
            <person name="Drula E."/>
            <person name="Lipzen A."/>
            <person name="Balint B."/>
            <person name="Henrissat B."/>
            <person name="Andreopoulos B."/>
            <person name="Martin F.M."/>
            <person name="Harder C.B."/>
            <person name="Rigling D."/>
            <person name="Ford K.L."/>
            <person name="Foster G.D."/>
            <person name="Pangilinan J."/>
            <person name="Papanicolaou A."/>
            <person name="Barry K."/>
            <person name="LaButti K."/>
            <person name="Viragh M."/>
            <person name="Koriabine M."/>
            <person name="Yan M."/>
            <person name="Riley R."/>
            <person name="Champramary S."/>
            <person name="Plett K.L."/>
            <person name="Tsai I.J."/>
            <person name="Slot J."/>
            <person name="Sipos G."/>
            <person name="Plett J."/>
            <person name="Nagy L.G."/>
            <person name="Grigoriev I.V."/>
        </authorList>
    </citation>
    <scope>NUCLEOTIDE SEQUENCE</scope>
    <source>
        <strain evidence="1">ICMP 16352</strain>
    </source>
</reference>
<comment type="caution">
    <text evidence="1">The sequence shown here is derived from an EMBL/GenBank/DDBJ whole genome shotgun (WGS) entry which is preliminary data.</text>
</comment>
<dbReference type="InterPro" id="IPR011009">
    <property type="entry name" value="Kinase-like_dom_sf"/>
</dbReference>
<accession>A0AA39PAX9</accession>
<dbReference type="EMBL" id="JAUEPR010000009">
    <property type="protein sequence ID" value="KAK0480847.1"/>
    <property type="molecule type" value="Genomic_DNA"/>
</dbReference>
<evidence type="ECO:0000313" key="1">
    <source>
        <dbReference type="EMBL" id="KAK0480847.1"/>
    </source>
</evidence>
<name>A0AA39PAX9_9AGAR</name>
<dbReference type="Gene3D" id="1.10.510.10">
    <property type="entry name" value="Transferase(Phosphotransferase) domain 1"/>
    <property type="match status" value="1"/>
</dbReference>
<proteinExistence type="predicted"/>
<dbReference type="Proteomes" id="UP001175227">
    <property type="component" value="Unassembled WGS sequence"/>
</dbReference>
<gene>
    <name evidence="1" type="ORF">IW261DRAFT_1145883</name>
</gene>
<dbReference type="SUPFAM" id="SSF56112">
    <property type="entry name" value="Protein kinase-like (PK-like)"/>
    <property type="match status" value="1"/>
</dbReference>
<sequence length="555" mass="62656">MDPLLPRHTWREFLDIRFEHHITVQERTDDDGTHSYSAMNCPPAEEFIRQSDPDPTIVERILEGFLSFLEHKGCLDDLLPVDLDLALRRLQRRLPGLDLVDEPVVMLFHAQLQDIVDMAVVALTSTDDEPVDVLLVSPSRIFSQQGDSTWVTWNSRTHEHIKTTAIEGKRPRVLFHHAPDLQLENNYVPDVEQVGSKAMATRMWLHLASAKPESRFGHFFSGISAVFVEKVLLQACHNALLVSPHHHLFRDDNPPTSTEYPFVTDTQFCHRGIPLLAMLTFLHLPNESVRQGILPVVRNVISVQDQTGRKVVFNAGNSENEVSAETIRASTISLSMEYPGMNRLPRLLVPQTPHNAPSMDTSLLSSSSSSCSSEDHLPSCPPLLVDVEVSKLLSYGTTAQVWRGCLSSGQGIIPIIVKMFSKRNFDYMKKEMLAYQLISSRHLDDLAPLYYGVFTRPDRSWGAIVLSDAGEAFRGTWKEAGFSVQELQVVWKHLKTLHSLGLHHHDLAPRNVAKGRDGNLRLLDYERSSTDGRSCPCDELNTLERVFDSLADWRQ</sequence>
<protein>
    <recommendedName>
        <fullName evidence="3">Protein kinase domain-containing protein</fullName>
    </recommendedName>
</protein>
<dbReference type="AlphaFoldDB" id="A0AA39PAX9"/>
<organism evidence="1 2">
    <name type="scientific">Armillaria novae-zelandiae</name>
    <dbReference type="NCBI Taxonomy" id="153914"/>
    <lineage>
        <taxon>Eukaryota</taxon>
        <taxon>Fungi</taxon>
        <taxon>Dikarya</taxon>
        <taxon>Basidiomycota</taxon>
        <taxon>Agaricomycotina</taxon>
        <taxon>Agaricomycetes</taxon>
        <taxon>Agaricomycetidae</taxon>
        <taxon>Agaricales</taxon>
        <taxon>Marasmiineae</taxon>
        <taxon>Physalacriaceae</taxon>
        <taxon>Armillaria</taxon>
    </lineage>
</organism>
<keyword evidence="2" id="KW-1185">Reference proteome</keyword>
<evidence type="ECO:0000313" key="2">
    <source>
        <dbReference type="Proteomes" id="UP001175227"/>
    </source>
</evidence>